<evidence type="ECO:0000256" key="1">
    <source>
        <dbReference type="ARBA" id="ARBA00022475"/>
    </source>
</evidence>
<dbReference type="InterPro" id="IPR050490">
    <property type="entry name" value="Bact_solute-bd_prot1"/>
</dbReference>
<reference evidence="7 8" key="1">
    <citation type="journal article" date="2019" name="Gut">
        <title>Antibiotics-induced monodominance of a novel gut bacterial order.</title>
        <authorList>
            <person name="Hildebrand F."/>
            <person name="Moitinho-Silva L."/>
            <person name="Blasche S."/>
            <person name="Jahn M.T."/>
            <person name="Gossmann T.I."/>
            <person name="Heuerta-Cepas J."/>
            <person name="Hercog R."/>
            <person name="Luetge M."/>
            <person name="Bahram M."/>
            <person name="Pryszlak A."/>
            <person name="Alves R.J."/>
            <person name="Waszak S.M."/>
            <person name="Zhu A."/>
            <person name="Ye L."/>
            <person name="Costea P.I."/>
            <person name="Aalvink S."/>
            <person name="Belzer C."/>
            <person name="Forslund S.K."/>
            <person name="Sunagawa S."/>
            <person name="Hentschel U."/>
            <person name="Merten C."/>
            <person name="Patil K.R."/>
            <person name="Benes V."/>
            <person name="Bork P."/>
        </authorList>
    </citation>
    <scope>NUCLEOTIDE SEQUENCE [LARGE SCALE GENOMIC DNA]</scope>
    <source>
        <strain evidence="7 8">HDS1380</strain>
    </source>
</reference>
<dbReference type="PANTHER" id="PTHR43649:SF33">
    <property type="entry name" value="POLYGALACTURONAN_RHAMNOGALACTURONAN-BINDING PROTEIN YTCQ"/>
    <property type="match status" value="1"/>
</dbReference>
<keyword evidence="4" id="KW-0564">Palmitate</keyword>
<keyword evidence="1" id="KW-1003">Cell membrane</keyword>
<dbReference type="SUPFAM" id="SSF53850">
    <property type="entry name" value="Periplasmic binding protein-like II"/>
    <property type="match status" value="1"/>
</dbReference>
<dbReference type="RefSeq" id="WP_129223692.1">
    <property type="nucleotide sequence ID" value="NZ_SDOZ01000002.1"/>
</dbReference>
<keyword evidence="2 6" id="KW-0732">Signal</keyword>
<feature type="signal peptide" evidence="6">
    <location>
        <begin position="1"/>
        <end position="21"/>
    </location>
</feature>
<evidence type="ECO:0000256" key="6">
    <source>
        <dbReference type="SAM" id="SignalP"/>
    </source>
</evidence>
<keyword evidence="5" id="KW-0449">Lipoprotein</keyword>
<sequence>MKKIWKMLVPVLALCMFLPMAACKKDDETAGKTVVKVAFYAAGFGTSWMEDAKARYEAEHSDVYLKLEGDPYIEETVKQRLDTKNANLADDLCVFGGGYYRYMVRNDLLKDLTSFYDETVEGEDTVDDLVNQQLKNYFTVNGKVYGIPWQDNAMSFVYNANMFDQYGWEIPETMDQFFRLCEKIRDDTDGKVNPLTYCGAANQGYFPGVMENWLAQYEGTQAMYDFLDCENAEVYQAQESGRTKVYQTVAKIIHGTDSKGRRYVDGKSRGYTHLDAQAEILKGNSAMVVSGPWMQIEMSEYLVDYPGFRMGIMPTPHINGDARDKNGNDSRYVRTSSTGVMVVPKLAKNADIALDFMKFMLTQTSLERFVETTDGLTRPFTLKNPENCDFGSNYFASTVFDLLSEKPERMIYTVSTSDIWLAGESSMWMCNDGAPVTALASLTYEQAMSEAAELAKEDYRVVKDKWNSWQVG</sequence>
<dbReference type="AlphaFoldDB" id="A0A4Q2KD56"/>
<dbReference type="InterPro" id="IPR006059">
    <property type="entry name" value="SBP"/>
</dbReference>
<dbReference type="Pfam" id="PF13416">
    <property type="entry name" value="SBP_bac_8"/>
    <property type="match status" value="1"/>
</dbReference>
<dbReference type="EMBL" id="SDOZ01000002">
    <property type="protein sequence ID" value="RXZ61221.1"/>
    <property type="molecule type" value="Genomic_DNA"/>
</dbReference>
<evidence type="ECO:0000256" key="4">
    <source>
        <dbReference type="ARBA" id="ARBA00023139"/>
    </source>
</evidence>
<evidence type="ECO:0000256" key="5">
    <source>
        <dbReference type="ARBA" id="ARBA00023288"/>
    </source>
</evidence>
<evidence type="ECO:0000313" key="8">
    <source>
        <dbReference type="Proteomes" id="UP000291269"/>
    </source>
</evidence>
<dbReference type="OrthoDB" id="94797at2"/>
<proteinExistence type="predicted"/>
<keyword evidence="8" id="KW-1185">Reference proteome</keyword>
<evidence type="ECO:0000256" key="2">
    <source>
        <dbReference type="ARBA" id="ARBA00022729"/>
    </source>
</evidence>
<organism evidence="7 8">
    <name type="scientific">Candidatus Borkfalkia ceftriaxoniphila</name>
    <dbReference type="NCBI Taxonomy" id="2508949"/>
    <lineage>
        <taxon>Bacteria</taxon>
        <taxon>Bacillati</taxon>
        <taxon>Bacillota</taxon>
        <taxon>Clostridia</taxon>
        <taxon>Christensenellales</taxon>
        <taxon>Christensenellaceae</taxon>
        <taxon>Candidatus Borkfalkia</taxon>
    </lineage>
</organism>
<feature type="chain" id="PRO_5038641378" evidence="6">
    <location>
        <begin position="22"/>
        <end position="472"/>
    </location>
</feature>
<accession>A0A4Q2KD56</accession>
<evidence type="ECO:0000256" key="3">
    <source>
        <dbReference type="ARBA" id="ARBA00023136"/>
    </source>
</evidence>
<gene>
    <name evidence="7" type="ORF">ESZ91_02220</name>
</gene>
<evidence type="ECO:0000313" key="7">
    <source>
        <dbReference type="EMBL" id="RXZ61221.1"/>
    </source>
</evidence>
<protein>
    <submittedName>
        <fullName evidence="7">Extracellular solute-binding protein</fullName>
    </submittedName>
</protein>
<comment type="caution">
    <text evidence="7">The sequence shown here is derived from an EMBL/GenBank/DDBJ whole genome shotgun (WGS) entry which is preliminary data.</text>
</comment>
<name>A0A4Q2KD56_9FIRM</name>
<dbReference type="Gene3D" id="3.40.190.10">
    <property type="entry name" value="Periplasmic binding protein-like II"/>
    <property type="match status" value="1"/>
</dbReference>
<dbReference type="Proteomes" id="UP000291269">
    <property type="component" value="Unassembled WGS sequence"/>
</dbReference>
<keyword evidence="3" id="KW-0472">Membrane</keyword>
<dbReference type="PANTHER" id="PTHR43649">
    <property type="entry name" value="ARABINOSE-BINDING PROTEIN-RELATED"/>
    <property type="match status" value="1"/>
</dbReference>